<evidence type="ECO:0000313" key="1">
    <source>
        <dbReference type="EMBL" id="EOA82660.1"/>
    </source>
</evidence>
<dbReference type="Proteomes" id="UP000016935">
    <property type="component" value="Unassembled WGS sequence"/>
</dbReference>
<proteinExistence type="predicted"/>
<organism evidence="1 2">
    <name type="scientific">Exserohilum turcicum (strain 28A)</name>
    <name type="common">Northern leaf blight fungus</name>
    <name type="synonym">Setosphaeria turcica</name>
    <dbReference type="NCBI Taxonomy" id="671987"/>
    <lineage>
        <taxon>Eukaryota</taxon>
        <taxon>Fungi</taxon>
        <taxon>Dikarya</taxon>
        <taxon>Ascomycota</taxon>
        <taxon>Pezizomycotina</taxon>
        <taxon>Dothideomycetes</taxon>
        <taxon>Pleosporomycetidae</taxon>
        <taxon>Pleosporales</taxon>
        <taxon>Pleosporineae</taxon>
        <taxon>Pleosporaceae</taxon>
        <taxon>Exserohilum</taxon>
    </lineage>
</organism>
<gene>
    <name evidence="1" type="ORF">SETTUDRAFT_156371</name>
</gene>
<dbReference type="AlphaFoldDB" id="R0IBB1"/>
<sequence length="135" mass="14632">MFAEGSSERGVAGDIIEVAEWIQGKVANCKMRAGCLGGAGTPLLSSESSSSVANWVHEEHTRLYTLDSLVPLIAVVYAMPVYMRQLLLASGTIVPCVLRRWGPLSQKGYTSRVPCLVACCKQCLRLHLRVGLTLL</sequence>
<reference evidence="1 2" key="1">
    <citation type="journal article" date="2012" name="PLoS Pathog.">
        <title>Diverse lifestyles and strategies of plant pathogenesis encoded in the genomes of eighteen Dothideomycetes fungi.</title>
        <authorList>
            <person name="Ohm R.A."/>
            <person name="Feau N."/>
            <person name="Henrissat B."/>
            <person name="Schoch C.L."/>
            <person name="Horwitz B.A."/>
            <person name="Barry K.W."/>
            <person name="Condon B.J."/>
            <person name="Copeland A.C."/>
            <person name="Dhillon B."/>
            <person name="Glaser F."/>
            <person name="Hesse C.N."/>
            <person name="Kosti I."/>
            <person name="LaButti K."/>
            <person name="Lindquist E.A."/>
            <person name="Lucas S."/>
            <person name="Salamov A.A."/>
            <person name="Bradshaw R.E."/>
            <person name="Ciuffetti L."/>
            <person name="Hamelin R.C."/>
            <person name="Kema G.H.J."/>
            <person name="Lawrence C."/>
            <person name="Scott J.A."/>
            <person name="Spatafora J.W."/>
            <person name="Turgeon B.G."/>
            <person name="de Wit P.J.G.M."/>
            <person name="Zhong S."/>
            <person name="Goodwin S.B."/>
            <person name="Grigoriev I.V."/>
        </authorList>
    </citation>
    <scope>NUCLEOTIDE SEQUENCE [LARGE SCALE GENOMIC DNA]</scope>
    <source>
        <strain evidence="2">28A</strain>
    </source>
</reference>
<dbReference type="EMBL" id="KB908844">
    <property type="protein sequence ID" value="EOA82660.1"/>
    <property type="molecule type" value="Genomic_DNA"/>
</dbReference>
<dbReference type="GeneID" id="19397616"/>
<accession>R0IBB1</accession>
<reference evidence="1 2" key="2">
    <citation type="journal article" date="2013" name="PLoS Genet.">
        <title>Comparative genome structure, secondary metabolite, and effector coding capacity across Cochliobolus pathogens.</title>
        <authorList>
            <person name="Condon B.J."/>
            <person name="Leng Y."/>
            <person name="Wu D."/>
            <person name="Bushley K.E."/>
            <person name="Ohm R.A."/>
            <person name="Otillar R."/>
            <person name="Martin J."/>
            <person name="Schackwitz W."/>
            <person name="Grimwood J."/>
            <person name="MohdZainudin N."/>
            <person name="Xue C."/>
            <person name="Wang R."/>
            <person name="Manning V.A."/>
            <person name="Dhillon B."/>
            <person name="Tu Z.J."/>
            <person name="Steffenson B.J."/>
            <person name="Salamov A."/>
            <person name="Sun H."/>
            <person name="Lowry S."/>
            <person name="LaButti K."/>
            <person name="Han J."/>
            <person name="Copeland A."/>
            <person name="Lindquist E."/>
            <person name="Barry K."/>
            <person name="Schmutz J."/>
            <person name="Baker S.E."/>
            <person name="Ciuffetti L.M."/>
            <person name="Grigoriev I.V."/>
            <person name="Zhong S."/>
            <person name="Turgeon B.G."/>
        </authorList>
    </citation>
    <scope>NUCLEOTIDE SEQUENCE [LARGE SCALE GENOMIC DNA]</scope>
    <source>
        <strain evidence="2">28A</strain>
    </source>
</reference>
<keyword evidence="2" id="KW-1185">Reference proteome</keyword>
<evidence type="ECO:0000313" key="2">
    <source>
        <dbReference type="Proteomes" id="UP000016935"/>
    </source>
</evidence>
<protein>
    <submittedName>
        <fullName evidence="1">Uncharacterized protein</fullName>
    </submittedName>
</protein>
<name>R0IBB1_EXST2</name>
<dbReference type="RefSeq" id="XP_008029721.1">
    <property type="nucleotide sequence ID" value="XM_008031530.1"/>
</dbReference>
<dbReference type="HOGENOM" id="CLU_1887047_0_0_1"/>